<dbReference type="FunFam" id="3.30.70.240:FF:000001">
    <property type="entry name" value="Elongation factor G"/>
    <property type="match status" value="1"/>
</dbReference>
<dbReference type="PROSITE" id="PS51722">
    <property type="entry name" value="G_TR_2"/>
    <property type="match status" value="1"/>
</dbReference>
<protein>
    <submittedName>
        <fullName evidence="4">Translation elongation factor G-related protein</fullName>
    </submittedName>
</protein>
<feature type="domain" description="Tr-type G" evidence="3">
    <location>
        <begin position="19"/>
        <end position="293"/>
    </location>
</feature>
<dbReference type="InterPro" id="IPR027417">
    <property type="entry name" value="P-loop_NTPase"/>
</dbReference>
<dbReference type="SMART" id="SM00838">
    <property type="entry name" value="EFG_C"/>
    <property type="match status" value="1"/>
</dbReference>
<dbReference type="SMART" id="SM00889">
    <property type="entry name" value="EFG_IV"/>
    <property type="match status" value="1"/>
</dbReference>
<dbReference type="CDD" id="cd03713">
    <property type="entry name" value="EFG_mtEFG_C"/>
    <property type="match status" value="1"/>
</dbReference>
<dbReference type="InterPro" id="IPR005225">
    <property type="entry name" value="Small_GTP-bd"/>
</dbReference>
<proteinExistence type="predicted"/>
<organism evidence="4">
    <name type="scientific">uncultured Frankineae bacterium</name>
    <dbReference type="NCBI Taxonomy" id="437475"/>
    <lineage>
        <taxon>Bacteria</taxon>
        <taxon>Bacillati</taxon>
        <taxon>Actinomycetota</taxon>
        <taxon>Actinomycetes</taxon>
        <taxon>Frankiales</taxon>
        <taxon>environmental samples</taxon>
    </lineage>
</organism>
<dbReference type="Gene3D" id="3.30.70.240">
    <property type="match status" value="1"/>
</dbReference>
<dbReference type="SUPFAM" id="SSF52540">
    <property type="entry name" value="P-loop containing nucleoside triphosphate hydrolases"/>
    <property type="match status" value="1"/>
</dbReference>
<dbReference type="InterPro" id="IPR000640">
    <property type="entry name" value="EFG_V-like"/>
</dbReference>
<dbReference type="Gene3D" id="3.30.70.870">
    <property type="entry name" value="Elongation Factor G (Translational Gtpase), domain 3"/>
    <property type="match status" value="1"/>
</dbReference>
<dbReference type="InterPro" id="IPR053905">
    <property type="entry name" value="EF-G-like_DII"/>
</dbReference>
<dbReference type="GO" id="GO:0032790">
    <property type="term" value="P:ribosome disassembly"/>
    <property type="evidence" value="ECO:0007669"/>
    <property type="project" value="TreeGrafter"/>
</dbReference>
<dbReference type="InterPro" id="IPR041095">
    <property type="entry name" value="EFG_II"/>
</dbReference>
<keyword evidence="1" id="KW-0547">Nucleotide-binding</keyword>
<sequence>MRGPRSTEGVPAPAPRAPELVRNVAVVGHSGAGKTTLVEALLAHTGAVSRAGRVLDGTATTDSEDVEQRLHASVSLGVAQVEHEGVKLTLLDTPGAPDFVGELRAGLRAADAVLFVVSAAGGLDAVTAQLWSECAALGIPRAVVVTQLDKPRADFDEAVALCQRLLDEAVLPLHLPMHDDDGSVAGLITLLDARVVDHSAGARTDRPADPEHVTLTEGLRSDLLEAVIAESEDETLLDRYLEGAELDLDTLTTDLEKAVARGHFHPALAVAPLTGVGVRELLDLLAQGFPSPLEHPAPAVTRPDGSPAAPLACDPDGPLAAEVVKTTTDPYLGRVSYVRVFSGTLRPDLPVHVSGHGGSGSWHRPDHPDHDVDERVGALSSPLGAALRTVPACPAGDLCAVARLTSAETGDSLSDRDEPLLIAPWQLPEPQLPIAVEAESRSDEERLAQALARLVAEDPTLRLERRVDTGQQLLWCMGTAHADVVLDRLRVRHGLSIATPDVVVPQQATLARPVTVTGRHVKQSGGHGQYAVVVLEVAPGEPGSGIAFGQRVVGGAVPSTFHGSVEKGVRQQAATGVDRSGPLVDLDVVLVDGKAHSVDSSDAAFQAAGALALREAVAAAGVVPLEPWCEIAVVVPTAFVGSVMSDLSGRRARVTGNDPDPEDDERSVVRAALPEAELLTYATALRGVSHGTGRFTRSPLGFEPALVRS</sequence>
<accession>A0A6J4MCG0</accession>
<evidence type="ECO:0000313" key="4">
    <source>
        <dbReference type="EMBL" id="CAA9355719.1"/>
    </source>
</evidence>
<keyword evidence="4" id="KW-0648">Protein biosynthesis</keyword>
<dbReference type="Pfam" id="PF00679">
    <property type="entry name" value="EFG_C"/>
    <property type="match status" value="1"/>
</dbReference>
<dbReference type="InterPro" id="IPR035647">
    <property type="entry name" value="EFG_III/V"/>
</dbReference>
<dbReference type="NCBIfam" id="NF009381">
    <property type="entry name" value="PRK12740.1-5"/>
    <property type="match status" value="1"/>
</dbReference>
<dbReference type="Gene3D" id="3.30.230.10">
    <property type="match status" value="1"/>
</dbReference>
<dbReference type="GO" id="GO:0005525">
    <property type="term" value="F:GTP binding"/>
    <property type="evidence" value="ECO:0007669"/>
    <property type="project" value="UniProtKB-KW"/>
</dbReference>
<evidence type="ECO:0000259" key="3">
    <source>
        <dbReference type="PROSITE" id="PS51722"/>
    </source>
</evidence>
<dbReference type="InterPro" id="IPR035649">
    <property type="entry name" value="EFG_V"/>
</dbReference>
<dbReference type="InterPro" id="IPR005517">
    <property type="entry name" value="Transl_elong_EFG/EF2_IV"/>
</dbReference>
<dbReference type="Pfam" id="PF22042">
    <property type="entry name" value="EF-G_D2"/>
    <property type="match status" value="1"/>
</dbReference>
<evidence type="ECO:0000256" key="2">
    <source>
        <dbReference type="ARBA" id="ARBA00023134"/>
    </source>
</evidence>
<dbReference type="SUPFAM" id="SSF50447">
    <property type="entry name" value="Translation proteins"/>
    <property type="match status" value="1"/>
</dbReference>
<dbReference type="PANTHER" id="PTHR43261:SF6">
    <property type="entry name" value="ELONGATION FACTOR G-LIKE PROTEIN"/>
    <property type="match status" value="1"/>
</dbReference>
<keyword evidence="4" id="KW-0251">Elongation factor</keyword>
<dbReference type="GO" id="GO:0003746">
    <property type="term" value="F:translation elongation factor activity"/>
    <property type="evidence" value="ECO:0007669"/>
    <property type="project" value="UniProtKB-KW"/>
</dbReference>
<dbReference type="PANTHER" id="PTHR43261">
    <property type="entry name" value="TRANSLATION ELONGATION FACTOR G-RELATED"/>
    <property type="match status" value="1"/>
</dbReference>
<dbReference type="NCBIfam" id="NF009377">
    <property type="entry name" value="PRK12740.1-1"/>
    <property type="match status" value="1"/>
</dbReference>
<dbReference type="Gene3D" id="3.40.50.300">
    <property type="entry name" value="P-loop containing nucleotide triphosphate hydrolases"/>
    <property type="match status" value="1"/>
</dbReference>
<reference evidence="4" key="1">
    <citation type="submission" date="2020-02" db="EMBL/GenBank/DDBJ databases">
        <authorList>
            <person name="Meier V. D."/>
        </authorList>
    </citation>
    <scope>NUCLEOTIDE SEQUENCE</scope>
    <source>
        <strain evidence="4">AVDCRST_MAG16</strain>
    </source>
</reference>
<dbReference type="SUPFAM" id="SSF54980">
    <property type="entry name" value="EF-G C-terminal domain-like"/>
    <property type="match status" value="2"/>
</dbReference>
<dbReference type="EMBL" id="CADCUE010000250">
    <property type="protein sequence ID" value="CAA9355719.1"/>
    <property type="molecule type" value="Genomic_DNA"/>
</dbReference>
<keyword evidence="2" id="KW-0342">GTP-binding</keyword>
<dbReference type="Pfam" id="PF14492">
    <property type="entry name" value="EFG_III"/>
    <property type="match status" value="1"/>
</dbReference>
<dbReference type="InterPro" id="IPR009000">
    <property type="entry name" value="Transl_B-barrel_sf"/>
</dbReference>
<dbReference type="InterPro" id="IPR000795">
    <property type="entry name" value="T_Tr_GTP-bd_dom"/>
</dbReference>
<name>A0A6J4MCG0_9ACTN</name>
<evidence type="ECO:0000256" key="1">
    <source>
        <dbReference type="ARBA" id="ARBA00022741"/>
    </source>
</evidence>
<dbReference type="InterPro" id="IPR014721">
    <property type="entry name" value="Ribsml_uS5_D2-typ_fold_subgr"/>
</dbReference>
<gene>
    <name evidence="4" type="ORF">AVDCRST_MAG16-2647</name>
</gene>
<dbReference type="NCBIfam" id="TIGR00231">
    <property type="entry name" value="small_GTP"/>
    <property type="match status" value="1"/>
</dbReference>
<dbReference type="InterPro" id="IPR020568">
    <property type="entry name" value="Ribosomal_Su5_D2-typ_SF"/>
</dbReference>
<dbReference type="Pfam" id="PF03764">
    <property type="entry name" value="EFG_IV"/>
    <property type="match status" value="1"/>
</dbReference>
<dbReference type="SUPFAM" id="SSF54211">
    <property type="entry name" value="Ribosomal protein S5 domain 2-like"/>
    <property type="match status" value="1"/>
</dbReference>
<dbReference type="Gene3D" id="2.40.30.10">
    <property type="entry name" value="Translation factors"/>
    <property type="match status" value="1"/>
</dbReference>
<dbReference type="AlphaFoldDB" id="A0A6J4MCG0"/>
<dbReference type="GO" id="GO:0003924">
    <property type="term" value="F:GTPase activity"/>
    <property type="evidence" value="ECO:0007669"/>
    <property type="project" value="InterPro"/>
</dbReference>
<dbReference type="Pfam" id="PF00009">
    <property type="entry name" value="GTP_EFTU"/>
    <property type="match status" value="1"/>
</dbReference>